<accession>A0A975A1E0</accession>
<evidence type="ECO:0000313" key="1">
    <source>
        <dbReference type="EMBL" id="QSE98140.1"/>
    </source>
</evidence>
<dbReference type="Gene3D" id="3.40.50.300">
    <property type="entry name" value="P-loop containing nucleotide triphosphate hydrolases"/>
    <property type="match status" value="1"/>
</dbReference>
<dbReference type="KEGG" id="fuv:JR347_03390"/>
<dbReference type="PANTHER" id="PTHR10285">
    <property type="entry name" value="URIDINE KINASE"/>
    <property type="match status" value="1"/>
</dbReference>
<organism evidence="1 2">
    <name type="scientific">Fulvivirga lutea</name>
    <dbReference type="NCBI Taxonomy" id="2810512"/>
    <lineage>
        <taxon>Bacteria</taxon>
        <taxon>Pseudomonadati</taxon>
        <taxon>Bacteroidota</taxon>
        <taxon>Cytophagia</taxon>
        <taxon>Cytophagales</taxon>
        <taxon>Fulvivirgaceae</taxon>
        <taxon>Fulvivirga</taxon>
    </lineage>
</organism>
<dbReference type="EMBL" id="CP070608">
    <property type="protein sequence ID" value="QSE98140.1"/>
    <property type="molecule type" value="Genomic_DNA"/>
</dbReference>
<proteinExistence type="predicted"/>
<reference evidence="1" key="1">
    <citation type="submission" date="2021-02" db="EMBL/GenBank/DDBJ databases">
        <title>Fulvivirga sp. S481 isolated from sea water.</title>
        <authorList>
            <person name="Bae S.S."/>
            <person name="Baek K."/>
        </authorList>
    </citation>
    <scope>NUCLEOTIDE SEQUENCE</scope>
    <source>
        <strain evidence="1">S481</strain>
    </source>
</reference>
<gene>
    <name evidence="1" type="ORF">JR347_03390</name>
</gene>
<dbReference type="Proteomes" id="UP000662783">
    <property type="component" value="Chromosome"/>
</dbReference>
<keyword evidence="2" id="KW-1185">Reference proteome</keyword>
<sequence>MIIGIGGVSRSGKTTLAKLLQDQLGEKNVKIISQDDFALDKAELPTFHGMTDWEHPNGINFDSLRKTVLQESKKYPYLITEGFLIYHDDELRSLIDFKIFIDINEATFLNRKMKDDRWGKTPIIYVSHIWDSYLKYGKISDQGIDLKLDGTKPFDGTIIISEIIKSE</sequence>
<name>A0A975A1E0_9BACT</name>
<evidence type="ECO:0000313" key="2">
    <source>
        <dbReference type="Proteomes" id="UP000662783"/>
    </source>
</evidence>
<dbReference type="RefSeq" id="WP_205722648.1">
    <property type="nucleotide sequence ID" value="NZ_CP070608.1"/>
</dbReference>
<protein>
    <recommendedName>
        <fullName evidence="3">Uridine kinase</fullName>
    </recommendedName>
</protein>
<evidence type="ECO:0008006" key="3">
    <source>
        <dbReference type="Google" id="ProtNLM"/>
    </source>
</evidence>
<dbReference type="InterPro" id="IPR027417">
    <property type="entry name" value="P-loop_NTPase"/>
</dbReference>
<dbReference type="AlphaFoldDB" id="A0A975A1E0"/>
<dbReference type="SUPFAM" id="SSF52540">
    <property type="entry name" value="P-loop containing nucleoside triphosphate hydrolases"/>
    <property type="match status" value="1"/>
</dbReference>